<dbReference type="GO" id="GO:0070300">
    <property type="term" value="F:phosphatidic acid binding"/>
    <property type="evidence" value="ECO:0007669"/>
    <property type="project" value="TreeGrafter"/>
</dbReference>
<organism evidence="2 3">
    <name type="scientific">Pinctada imbricata</name>
    <name type="common">Atlantic pearl-oyster</name>
    <name type="synonym">Pinctada martensii</name>
    <dbReference type="NCBI Taxonomy" id="66713"/>
    <lineage>
        <taxon>Eukaryota</taxon>
        <taxon>Metazoa</taxon>
        <taxon>Spiralia</taxon>
        <taxon>Lophotrochozoa</taxon>
        <taxon>Mollusca</taxon>
        <taxon>Bivalvia</taxon>
        <taxon>Autobranchia</taxon>
        <taxon>Pteriomorphia</taxon>
        <taxon>Pterioida</taxon>
        <taxon>Pterioidea</taxon>
        <taxon>Pteriidae</taxon>
        <taxon>Pinctada</taxon>
    </lineage>
</organism>
<dbReference type="GO" id="GO:0035091">
    <property type="term" value="F:phosphatidylinositol binding"/>
    <property type="evidence" value="ECO:0007669"/>
    <property type="project" value="TreeGrafter"/>
</dbReference>
<keyword evidence="3" id="KW-1185">Reference proteome</keyword>
<protein>
    <recommendedName>
        <fullName evidence="1">NadR/Ttd14 AAA domain-containing protein</fullName>
    </recommendedName>
</protein>
<dbReference type="EMBL" id="VSWD01000013">
    <property type="protein sequence ID" value="KAK3084393.1"/>
    <property type="molecule type" value="Genomic_DNA"/>
</dbReference>
<dbReference type="InterPro" id="IPR038727">
    <property type="entry name" value="NadR/Ttd14_AAA_dom"/>
</dbReference>
<dbReference type="FunFam" id="2.40.320.10:FF:000003">
    <property type="entry name" value="Uncharacterized protein, isoform C"/>
    <property type="match status" value="1"/>
</dbReference>
<evidence type="ECO:0000313" key="3">
    <source>
        <dbReference type="Proteomes" id="UP001186944"/>
    </source>
</evidence>
<dbReference type="AlphaFoldDB" id="A0AA88XH20"/>
<reference evidence="2" key="1">
    <citation type="submission" date="2019-08" db="EMBL/GenBank/DDBJ databases">
        <title>The improved chromosome-level genome for the pearl oyster Pinctada fucata martensii using PacBio sequencing and Hi-C.</title>
        <authorList>
            <person name="Zheng Z."/>
        </authorList>
    </citation>
    <scope>NUCLEOTIDE SEQUENCE</scope>
    <source>
        <strain evidence="2">ZZ-2019</strain>
        <tissue evidence="2">Adductor muscle</tissue>
    </source>
</reference>
<dbReference type="PANTHER" id="PTHR34932:SF1">
    <property type="entry name" value="TRPL TRANSLOCATION DEFECT PROTEIN 14"/>
    <property type="match status" value="1"/>
</dbReference>
<sequence length="321" mass="37639">MKQIEDTFFELAKTCDRNCLVICDRGLMDASAYLEKEDWARMKTDNNWSEIDIRDNRYNQIIHMVSAANGAEAFYTLDGHKTRHEGMEMARTLDKITAEAWVGHPYYDVIDNSTGFESKVTRMISRVCERLGIDAGDRLSENSVKRKFLVRAMGDMSKFPQNQDFAVQHDYLVTPSRKMQARIRKRGQKGIWTYTHTIRRPEIDKQSVEVRMAISKRDYEILFAQKDEKHYSIHKHRICFLWNNQYFHLDEYVEPCPDRCKGLILLETYTTLQGEDLKLPEFLEVEKEVTGNPSYSMFNLSLKDEMGRNMSDISMYNGEDD</sequence>
<dbReference type="GO" id="GO:0005525">
    <property type="term" value="F:GTP binding"/>
    <property type="evidence" value="ECO:0007669"/>
    <property type="project" value="TreeGrafter"/>
</dbReference>
<dbReference type="Pfam" id="PF13521">
    <property type="entry name" value="AAA_28"/>
    <property type="match status" value="1"/>
</dbReference>
<dbReference type="SUPFAM" id="SSF55154">
    <property type="entry name" value="CYTH-like phosphatases"/>
    <property type="match status" value="1"/>
</dbReference>
<comment type="caution">
    <text evidence="2">The sequence shown here is derived from an EMBL/GenBank/DDBJ whole genome shotgun (WGS) entry which is preliminary data.</text>
</comment>
<feature type="domain" description="NadR/Ttd14 AAA" evidence="1">
    <location>
        <begin position="4"/>
        <end position="118"/>
    </location>
</feature>
<dbReference type="PANTHER" id="PTHR34932">
    <property type="entry name" value="TRPL TRANSLOCATION DEFECT PROTEIN 14"/>
    <property type="match status" value="1"/>
</dbReference>
<dbReference type="InterPro" id="IPR033469">
    <property type="entry name" value="CYTH-like_dom_sf"/>
</dbReference>
<accession>A0AA88XH20</accession>
<dbReference type="Proteomes" id="UP001186944">
    <property type="component" value="Unassembled WGS sequence"/>
</dbReference>
<evidence type="ECO:0000313" key="2">
    <source>
        <dbReference type="EMBL" id="KAK3084393.1"/>
    </source>
</evidence>
<proteinExistence type="predicted"/>
<name>A0AA88XH20_PINIB</name>
<dbReference type="Gene3D" id="2.40.320.10">
    <property type="entry name" value="Hypothetical Protein Pfu-838710-001"/>
    <property type="match status" value="1"/>
</dbReference>
<gene>
    <name evidence="2" type="ORF">FSP39_012821</name>
</gene>
<evidence type="ECO:0000259" key="1">
    <source>
        <dbReference type="Pfam" id="PF13521"/>
    </source>
</evidence>
<dbReference type="InterPro" id="IPR053227">
    <property type="entry name" value="TRPL-trafficking_regulator"/>
</dbReference>